<dbReference type="GeneID" id="39596389"/>
<protein>
    <submittedName>
        <fullName evidence="1">Uncharacterized protein</fullName>
    </submittedName>
</protein>
<dbReference type="RefSeq" id="XP_028484240.1">
    <property type="nucleotide sequence ID" value="XM_028627112.1"/>
</dbReference>
<proteinExistence type="predicted"/>
<dbReference type="VEuPathDB" id="FungiDB:C8Q69DRAFT_298181"/>
<dbReference type="AlphaFoldDB" id="A0A443HS10"/>
<comment type="caution">
    <text evidence="1">The sequence shown here is derived from an EMBL/GenBank/DDBJ whole genome shotgun (WGS) entry which is preliminary data.</text>
</comment>
<name>A0A443HS10_BYSSP</name>
<sequence>MCRVTALSSPTCPHRWLTISKPCEESRGFDSCPVLKGNGAITSSWTGTRKAKSKTCPLCDLKGECDSNMIQMVKSERAGVKIGKNADRTAPGVEVTVAGCCGVM</sequence>
<accession>A0A443HS10</accession>
<evidence type="ECO:0000313" key="2">
    <source>
        <dbReference type="Proteomes" id="UP000283841"/>
    </source>
</evidence>
<keyword evidence="2" id="KW-1185">Reference proteome</keyword>
<evidence type="ECO:0000313" key="1">
    <source>
        <dbReference type="EMBL" id="RWQ94595.1"/>
    </source>
</evidence>
<dbReference type="Proteomes" id="UP000283841">
    <property type="component" value="Unassembled WGS sequence"/>
</dbReference>
<organism evidence="1 2">
    <name type="scientific">Byssochlamys spectabilis</name>
    <name type="common">Paecilomyces variotii</name>
    <dbReference type="NCBI Taxonomy" id="264951"/>
    <lineage>
        <taxon>Eukaryota</taxon>
        <taxon>Fungi</taxon>
        <taxon>Dikarya</taxon>
        <taxon>Ascomycota</taxon>
        <taxon>Pezizomycotina</taxon>
        <taxon>Eurotiomycetes</taxon>
        <taxon>Eurotiomycetidae</taxon>
        <taxon>Eurotiales</taxon>
        <taxon>Thermoascaceae</taxon>
        <taxon>Paecilomyces</taxon>
    </lineage>
</organism>
<dbReference type="EMBL" id="RCNU01000007">
    <property type="protein sequence ID" value="RWQ94595.1"/>
    <property type="molecule type" value="Genomic_DNA"/>
</dbReference>
<reference evidence="1 2" key="1">
    <citation type="journal article" date="2018" name="Front. Microbiol.">
        <title>Genomic and genetic insights into a cosmopolitan fungus, Paecilomyces variotii (Eurotiales).</title>
        <authorList>
            <person name="Urquhart A.S."/>
            <person name="Mondo S.J."/>
            <person name="Makela M.R."/>
            <person name="Hane J.K."/>
            <person name="Wiebenga A."/>
            <person name="He G."/>
            <person name="Mihaltcheva S."/>
            <person name="Pangilinan J."/>
            <person name="Lipzen A."/>
            <person name="Barry K."/>
            <person name="de Vries R.P."/>
            <person name="Grigoriev I.V."/>
            <person name="Idnurm A."/>
        </authorList>
    </citation>
    <scope>NUCLEOTIDE SEQUENCE [LARGE SCALE GENOMIC DNA]</scope>
    <source>
        <strain evidence="1 2">CBS 101075</strain>
    </source>
</reference>
<gene>
    <name evidence="1" type="ORF">C8Q69DRAFT_298181</name>
</gene>